<dbReference type="HAMAP" id="MF_00971">
    <property type="entry name" value="MutS2_archaea"/>
    <property type="match status" value="1"/>
</dbReference>
<dbReference type="PANTHER" id="PTHR11361">
    <property type="entry name" value="DNA MISMATCH REPAIR PROTEIN MUTS FAMILY MEMBER"/>
    <property type="match status" value="1"/>
</dbReference>
<accession>A0ABU2D2U1</accession>
<gene>
    <name evidence="4" type="primary">mutS2</name>
    <name evidence="7" type="ORF">RG963_11025</name>
</gene>
<evidence type="ECO:0000256" key="4">
    <source>
        <dbReference type="HAMAP-Rule" id="MF_00971"/>
    </source>
</evidence>
<keyword evidence="3 4" id="KW-0238">DNA-binding</keyword>
<comment type="similarity">
    <text evidence="4">Belongs to the DNA mismatch repair MutS family. Archaeal Muts2 subfamily.</text>
</comment>
<dbReference type="Pfam" id="PF00488">
    <property type="entry name" value="MutS_V"/>
    <property type="match status" value="1"/>
</dbReference>
<sequence length="721" mass="80461">MKSVLRMNYSHPLSSLREIHGIGERVADRLVEHFGSEEAALQVISEGDIASLFEVNGISHNFALSLARDARSRTEGCSISDFLKTKEALDLYSRLLELIKSFAHTTHARDKLNLFYPLPASRMDLIQDRQAFVGEYLELGDAFSENPEFLQLLSRVKKLSPVPANLRVRDRIILCGDSKTLEAARERFQAFLPVQAVENLSEFVDLASGYSSVIVFDDVYLGFDLPEGIEPEYFQDISGVELWQVLPEKELAFFARNLDCVRACLNIAYALRSRDFNFFNELLGESGRFDALEEALSKLGEDGKPIKGFDPELDRLGAALQNLDTVLTSALNEANQRMNRTLEASSLTLSGQELIKLMSGGMEIKELLAKELNRIYKGEIEVIKEELAEKLDLQKQEKLMLDSLFSDEISYPLSADQSQLQLLRQKLNNTLEKARLVRKRELAKTLSTFRQPVEKLVRKVLDFDLGFSIACFSAKFKLKLPKLISETGIGFKAGENLFLKVRHGKIDPVNYSVGKTSFSPAGLESRVVLLSGVNSGGKTSLLELVAQCVILGYMGFPVPAKELELGPVEEFYYFGKSKGTLDAGAFETTLKQFSVLSEAAGKLVLADELESITEPGASARIIAGILEYLSRNEWSLGIFVSHLSELILENAGADIRVDGIEAKGLDSHLELIVNRNPVYNHVARSTPELIVERLLRKTIGKEKDFYIHLKNKFKTDSKAPS</sequence>
<organism evidence="7 8">
    <name type="scientific">Methanosarcina baikalica</name>
    <dbReference type="NCBI Taxonomy" id="3073890"/>
    <lineage>
        <taxon>Archaea</taxon>
        <taxon>Methanobacteriati</taxon>
        <taxon>Methanobacteriota</taxon>
        <taxon>Stenosarchaea group</taxon>
        <taxon>Methanomicrobia</taxon>
        <taxon>Methanosarcinales</taxon>
        <taxon>Methanosarcinaceae</taxon>
        <taxon>Methanosarcina</taxon>
    </lineage>
</organism>
<dbReference type="InterPro" id="IPR012401">
    <property type="entry name" value="DNA-bd_MutS2_arc"/>
</dbReference>
<comment type="cofactor">
    <cofactor evidence="4">
        <name>a divalent metal cation</name>
        <dbReference type="ChEBI" id="CHEBI:60240"/>
    </cofactor>
</comment>
<dbReference type="PIRSF" id="PIRSF029254">
    <property type="entry name" value="MutS_C_archaeal"/>
    <property type="match status" value="1"/>
</dbReference>
<reference evidence="8" key="1">
    <citation type="submission" date="2023-07" db="EMBL/GenBank/DDBJ databases">
        <title>Whole-genome sequencing of a new Methanosarcina sp. Z-7115.</title>
        <authorList>
            <person name="Zhilina T.N."/>
            <person name="Merkel A.Y."/>
        </authorList>
    </citation>
    <scope>NUCLEOTIDE SEQUENCE [LARGE SCALE GENOMIC DNA]</scope>
    <source>
        <strain evidence="8">Z-7115</strain>
    </source>
</reference>
<dbReference type="InterPro" id="IPR010994">
    <property type="entry name" value="RuvA_2-like"/>
</dbReference>
<dbReference type="Gene3D" id="1.10.150.20">
    <property type="entry name" value="5' to 3' exonuclease, C-terminal subdomain"/>
    <property type="match status" value="1"/>
</dbReference>
<evidence type="ECO:0000256" key="1">
    <source>
        <dbReference type="ARBA" id="ARBA00022741"/>
    </source>
</evidence>
<keyword evidence="8" id="KW-1185">Reference proteome</keyword>
<comment type="caution">
    <text evidence="7">The sequence shown here is derived from an EMBL/GenBank/DDBJ whole genome shotgun (WGS) entry which is preliminary data.</text>
</comment>
<feature type="domain" description="DNA mismatch repair proteins mutS family" evidence="6">
    <location>
        <begin position="525"/>
        <end position="714"/>
    </location>
</feature>
<dbReference type="InterPro" id="IPR000432">
    <property type="entry name" value="DNA_mismatch_repair_MutS_C"/>
</dbReference>
<dbReference type="InterPro" id="IPR027417">
    <property type="entry name" value="P-loop_NTPase"/>
</dbReference>
<dbReference type="PANTHER" id="PTHR11361:SF125">
    <property type="entry name" value="DNA-BINDING PROTEIN MUTS2"/>
    <property type="match status" value="1"/>
</dbReference>
<dbReference type="SMART" id="SM00534">
    <property type="entry name" value="MUTSac"/>
    <property type="match status" value="1"/>
</dbReference>
<keyword evidence="5" id="KW-0175">Coiled coil</keyword>
<name>A0ABU2D2U1_9EURY</name>
<evidence type="ECO:0000256" key="3">
    <source>
        <dbReference type="ARBA" id="ARBA00023125"/>
    </source>
</evidence>
<proteinExistence type="inferred from homology"/>
<feature type="coiled-coil region" evidence="5">
    <location>
        <begin position="413"/>
        <end position="440"/>
    </location>
</feature>
<dbReference type="RefSeq" id="WP_310576327.1">
    <property type="nucleotide sequence ID" value="NZ_JAVKPK010000044.1"/>
</dbReference>
<evidence type="ECO:0000313" key="8">
    <source>
        <dbReference type="Proteomes" id="UP001246244"/>
    </source>
</evidence>
<dbReference type="SUPFAM" id="SSF47781">
    <property type="entry name" value="RuvA domain 2-like"/>
    <property type="match status" value="1"/>
</dbReference>
<feature type="binding site" evidence="4">
    <location>
        <begin position="532"/>
        <end position="539"/>
    </location>
    <ligand>
        <name>ATP</name>
        <dbReference type="ChEBI" id="CHEBI:30616"/>
    </ligand>
</feature>
<dbReference type="Gene3D" id="3.40.50.300">
    <property type="entry name" value="P-loop containing nucleotide triphosphate hydrolases"/>
    <property type="match status" value="1"/>
</dbReference>
<evidence type="ECO:0000256" key="2">
    <source>
        <dbReference type="ARBA" id="ARBA00022840"/>
    </source>
</evidence>
<evidence type="ECO:0000259" key="6">
    <source>
        <dbReference type="SMART" id="SM00534"/>
    </source>
</evidence>
<keyword evidence="7" id="KW-0540">Nuclease</keyword>
<keyword evidence="2 4" id="KW-0067">ATP-binding</keyword>
<comment type="function">
    <text evidence="4">Has ATPase and non-specific DNA-binding activities.</text>
</comment>
<evidence type="ECO:0000313" key="7">
    <source>
        <dbReference type="EMBL" id="MDR7666301.1"/>
    </source>
</evidence>
<dbReference type="SUPFAM" id="SSF52540">
    <property type="entry name" value="P-loop containing nucleoside triphosphate hydrolases"/>
    <property type="match status" value="1"/>
</dbReference>
<dbReference type="EMBL" id="JAVKPK010000044">
    <property type="protein sequence ID" value="MDR7666301.1"/>
    <property type="molecule type" value="Genomic_DNA"/>
</dbReference>
<evidence type="ECO:0000256" key="5">
    <source>
        <dbReference type="SAM" id="Coils"/>
    </source>
</evidence>
<dbReference type="InterPro" id="IPR045076">
    <property type="entry name" value="MutS"/>
</dbReference>
<protein>
    <recommendedName>
        <fullName evidence="4">DNA-binding protein MutS2</fullName>
    </recommendedName>
</protein>
<keyword evidence="7" id="KW-0255">Endonuclease</keyword>
<dbReference type="Proteomes" id="UP001246244">
    <property type="component" value="Unassembled WGS sequence"/>
</dbReference>
<keyword evidence="4" id="KW-0378">Hydrolase</keyword>
<keyword evidence="1 4" id="KW-0547">Nucleotide-binding</keyword>
<dbReference type="GO" id="GO:0004519">
    <property type="term" value="F:endonuclease activity"/>
    <property type="evidence" value="ECO:0007669"/>
    <property type="project" value="UniProtKB-KW"/>
</dbReference>